<organism evidence="1 2">
    <name type="scientific">Trypanosoma brucei gambiense (strain MHOM/CI/86/DAL972)</name>
    <dbReference type="NCBI Taxonomy" id="679716"/>
    <lineage>
        <taxon>Eukaryota</taxon>
        <taxon>Discoba</taxon>
        <taxon>Euglenozoa</taxon>
        <taxon>Kinetoplastea</taxon>
        <taxon>Metakinetoplastina</taxon>
        <taxon>Trypanosomatida</taxon>
        <taxon>Trypanosomatidae</taxon>
        <taxon>Trypanosoma</taxon>
    </lineage>
</organism>
<dbReference type="RefSeq" id="XP_011778479.1">
    <property type="nucleotide sequence ID" value="XM_011780177.1"/>
</dbReference>
<evidence type="ECO:0000313" key="2">
    <source>
        <dbReference type="Proteomes" id="UP000002316"/>
    </source>
</evidence>
<proteinExistence type="predicted"/>
<gene>
    <name evidence="1" type="ORF">TbgDal_X13110</name>
</gene>
<protein>
    <submittedName>
        <fullName evidence="1">Uncharacterized protein</fullName>
    </submittedName>
</protein>
<accession>D0A4M1</accession>
<name>D0A4M1_TRYB9</name>
<dbReference type="Proteomes" id="UP000002316">
    <property type="component" value="Chromosome 10"/>
</dbReference>
<dbReference type="GeneID" id="23864508"/>
<evidence type="ECO:0000313" key="1">
    <source>
        <dbReference type="EMBL" id="CBH16215.1"/>
    </source>
</evidence>
<reference evidence="2" key="1">
    <citation type="journal article" date="2010" name="PLoS Negl. Trop. Dis.">
        <title>The genome sequence of Trypanosoma brucei gambiense, causative agent of chronic human african trypanosomiasis.</title>
        <authorList>
            <person name="Jackson A.P."/>
            <person name="Sanders M."/>
            <person name="Berry A."/>
            <person name="McQuillan J."/>
            <person name="Aslett M.A."/>
            <person name="Quail M.A."/>
            <person name="Chukualim B."/>
            <person name="Capewell P."/>
            <person name="MacLeod A."/>
            <person name="Melville S.E."/>
            <person name="Gibson W."/>
            <person name="Barry J.D."/>
            <person name="Berriman M."/>
            <person name="Hertz-Fowler C."/>
        </authorList>
    </citation>
    <scope>NUCLEOTIDE SEQUENCE [LARGE SCALE GENOMIC DNA]</scope>
    <source>
        <strain evidence="2">MHOM/CI/86/DAL972</strain>
    </source>
</reference>
<dbReference type="EMBL" id="FN554973">
    <property type="protein sequence ID" value="CBH16215.1"/>
    <property type="molecule type" value="Genomic_DNA"/>
</dbReference>
<sequence length="136" mass="15038">MVSFPVCPAVLPPYVCAYAFLNKKKTVYEVGGGVSCCSLKFCHIPIYFCGRVLHGEWRCIVCETLPRVAANMFFQLRTASMDFLSNELPASTSDVLWAHLDTSIFYSRSVSRIRLAAGFVLHAACINLLLAIAPPM</sequence>
<dbReference type="AlphaFoldDB" id="D0A4M1"/>
<dbReference type="KEGG" id="tbg:TbgDal_X13110"/>